<evidence type="ECO:0000256" key="1">
    <source>
        <dbReference type="ARBA" id="ARBA00004514"/>
    </source>
</evidence>
<organism evidence="11 12">
    <name type="scientific">Pelagomonas calceolata</name>
    <dbReference type="NCBI Taxonomy" id="35677"/>
    <lineage>
        <taxon>Eukaryota</taxon>
        <taxon>Sar</taxon>
        <taxon>Stramenopiles</taxon>
        <taxon>Ochrophyta</taxon>
        <taxon>Pelagophyceae</taxon>
        <taxon>Pelagomonadales</taxon>
        <taxon>Pelagomonadaceae</taxon>
        <taxon>Pelagomonas</taxon>
    </lineage>
</organism>
<feature type="compositionally biased region" description="Basic and acidic residues" evidence="10">
    <location>
        <begin position="42"/>
        <end position="69"/>
    </location>
</feature>
<keyword evidence="12" id="KW-1185">Reference proteome</keyword>
<dbReference type="AlphaFoldDB" id="A0A8J2S709"/>
<dbReference type="Pfam" id="PF01008">
    <property type="entry name" value="IF-2B"/>
    <property type="match status" value="1"/>
</dbReference>
<comment type="subcellular location">
    <subcellularLocation>
        <location evidence="1">Cytoplasm</location>
        <location evidence="1">Cytosol</location>
    </subcellularLocation>
</comment>
<name>A0A8J2S709_9STRA</name>
<proteinExistence type="inferred from homology"/>
<dbReference type="Gene3D" id="3.40.50.10470">
    <property type="entry name" value="Translation initiation factor eif-2b, domain 2"/>
    <property type="match status" value="1"/>
</dbReference>
<evidence type="ECO:0000256" key="8">
    <source>
        <dbReference type="ARBA" id="ARBA00046432"/>
    </source>
</evidence>
<evidence type="ECO:0000256" key="10">
    <source>
        <dbReference type="SAM" id="MobiDB-lite"/>
    </source>
</evidence>
<keyword evidence="5" id="KW-0648">Protein biosynthesis</keyword>
<dbReference type="GO" id="GO:0003743">
    <property type="term" value="F:translation initiation factor activity"/>
    <property type="evidence" value="ECO:0007669"/>
    <property type="project" value="UniProtKB-KW"/>
</dbReference>
<evidence type="ECO:0000313" key="12">
    <source>
        <dbReference type="Proteomes" id="UP000789595"/>
    </source>
</evidence>
<feature type="region of interest" description="Disordered" evidence="10">
    <location>
        <begin position="1"/>
        <end position="80"/>
    </location>
</feature>
<dbReference type="PANTHER" id="PTHR10233:SF14">
    <property type="entry name" value="TRANSLATION INITIATION FACTOR EIF-2B SUBUNIT DELTA"/>
    <property type="match status" value="1"/>
</dbReference>
<comment type="similarity">
    <text evidence="2 9">Belongs to the eIF-2B alpha/beta/delta subunits family.</text>
</comment>
<evidence type="ECO:0000256" key="5">
    <source>
        <dbReference type="ARBA" id="ARBA00022917"/>
    </source>
</evidence>
<dbReference type="EMBL" id="CAKKNE010000001">
    <property type="protein sequence ID" value="CAH0365682.1"/>
    <property type="molecule type" value="Genomic_DNA"/>
</dbReference>
<dbReference type="InterPro" id="IPR000649">
    <property type="entry name" value="IF-2B-related"/>
</dbReference>
<evidence type="ECO:0000256" key="4">
    <source>
        <dbReference type="ARBA" id="ARBA00022540"/>
    </source>
</evidence>
<evidence type="ECO:0000256" key="3">
    <source>
        <dbReference type="ARBA" id="ARBA00022490"/>
    </source>
</evidence>
<keyword evidence="4" id="KW-0396">Initiation factor</keyword>
<dbReference type="PANTHER" id="PTHR10233">
    <property type="entry name" value="TRANSLATION INITIATION FACTOR EIF-2B"/>
    <property type="match status" value="1"/>
</dbReference>
<gene>
    <name evidence="11" type="ORF">PECAL_1P21320</name>
</gene>
<feature type="compositionally biased region" description="Basic and acidic residues" evidence="10">
    <location>
        <begin position="8"/>
        <end position="35"/>
    </location>
</feature>
<comment type="caution">
    <text evidence="11">The sequence shown here is derived from an EMBL/GenBank/DDBJ whole genome shotgun (WGS) entry which is preliminary data.</text>
</comment>
<dbReference type="Proteomes" id="UP000789595">
    <property type="component" value="Unassembled WGS sequence"/>
</dbReference>
<comment type="subunit">
    <text evidence="8">Component of the translation initiation factor 2B (eIF2B) complex which is a heterodecamer of two sets of five different subunits: alpha, beta, gamma, delta and epsilon. Subunits alpha, beta and delta comprise a regulatory subcomplex and subunits epsilon and gamma comprise a catalytic subcomplex. Within the complex, the hexameric regulatory complex resides at the center, with the two heterodimeric catalytic subcomplexes bound on opposite sides.</text>
</comment>
<dbReference type="SUPFAM" id="SSF100950">
    <property type="entry name" value="NagB/RpiA/CoA transferase-like"/>
    <property type="match status" value="1"/>
</dbReference>
<accession>A0A8J2S709</accession>
<sequence length="403" mass="43557">MAPAAATDEEKAKKAAEKARRKAEFEAKRAKEGNPPKKKQLSKAERRELQEKQRADKEAKKNPKPKADKPPPPPVERPTTILGHLTKATSSTPPADGVPASIVELGQKYAAGEFDGSNDRCRSLLDAVRTSIKDYAPPPDAAAARDLDVKLKSWASYLEKCREPTASTLAALKRLRLVASTLPPDISPSEAQAAVETCCDRFREERVELAVREIGRRGAQKIRDGDVVVAYGYADAVEALFSEAVGRNFEVVVVDSAPAFAGRRLLNALYAKRVRTTYVRLTAAAPEIERATLVVLGADAVFSNGSILARSGAFAVAALAQRRHVPVLVTCEAYKCHDRVRLDAADANELFEFPSSDDTPPLTHLTYDVTPASYVSAVATEHGLLPPSAVAALIRELAEKETA</sequence>
<dbReference type="OrthoDB" id="10254737at2759"/>
<dbReference type="GO" id="GO:0005829">
    <property type="term" value="C:cytosol"/>
    <property type="evidence" value="ECO:0007669"/>
    <property type="project" value="UniProtKB-SubCell"/>
</dbReference>
<protein>
    <recommendedName>
        <fullName evidence="6">Translation initiation factor eIF2B subunit delta</fullName>
    </recommendedName>
    <alternativeName>
        <fullName evidence="7">eIF2B GDP-GTP exchange factor subunit delta</fullName>
    </alternativeName>
</protein>
<evidence type="ECO:0000256" key="2">
    <source>
        <dbReference type="ARBA" id="ARBA00007251"/>
    </source>
</evidence>
<dbReference type="InterPro" id="IPR042529">
    <property type="entry name" value="IF_2B-like_C"/>
</dbReference>
<evidence type="ECO:0000313" key="11">
    <source>
        <dbReference type="EMBL" id="CAH0365682.1"/>
    </source>
</evidence>
<reference evidence="11" key="1">
    <citation type="submission" date="2021-11" db="EMBL/GenBank/DDBJ databases">
        <authorList>
            <consortium name="Genoscope - CEA"/>
            <person name="William W."/>
        </authorList>
    </citation>
    <scope>NUCLEOTIDE SEQUENCE</scope>
</reference>
<keyword evidence="3" id="KW-0963">Cytoplasm</keyword>
<dbReference type="InterPro" id="IPR037171">
    <property type="entry name" value="NagB/RpiA_transferase-like"/>
</dbReference>
<evidence type="ECO:0000256" key="7">
    <source>
        <dbReference type="ARBA" id="ARBA00044356"/>
    </source>
</evidence>
<evidence type="ECO:0000256" key="6">
    <source>
        <dbReference type="ARBA" id="ARBA00044147"/>
    </source>
</evidence>
<evidence type="ECO:0000256" key="9">
    <source>
        <dbReference type="RuleBase" id="RU003814"/>
    </source>
</evidence>